<dbReference type="Proteomes" id="UP001428817">
    <property type="component" value="Unassembled WGS sequence"/>
</dbReference>
<dbReference type="Pfam" id="PF02470">
    <property type="entry name" value="MlaD"/>
    <property type="match status" value="1"/>
</dbReference>
<evidence type="ECO:0000256" key="3">
    <source>
        <dbReference type="SAM" id="Phobius"/>
    </source>
</evidence>
<keyword evidence="6" id="KW-1185">Reference proteome</keyword>
<comment type="caution">
    <text evidence="5">The sequence shown here is derived from an EMBL/GenBank/DDBJ whole genome shotgun (WGS) entry which is preliminary data.</text>
</comment>
<proteinExistence type="predicted"/>
<gene>
    <name evidence="5" type="ORF">GCM10023321_32670</name>
</gene>
<evidence type="ECO:0000259" key="4">
    <source>
        <dbReference type="Pfam" id="PF02470"/>
    </source>
</evidence>
<evidence type="ECO:0000313" key="5">
    <source>
        <dbReference type="EMBL" id="GAA5156610.1"/>
    </source>
</evidence>
<keyword evidence="2" id="KW-0964">Secreted</keyword>
<evidence type="ECO:0000256" key="2">
    <source>
        <dbReference type="ARBA" id="ARBA00022525"/>
    </source>
</evidence>
<dbReference type="RefSeq" id="WP_185059675.1">
    <property type="nucleotide sequence ID" value="NZ_BAABJP010000015.1"/>
</dbReference>
<dbReference type="InterPro" id="IPR052336">
    <property type="entry name" value="MlaD_Phospholipid_Transporter"/>
</dbReference>
<dbReference type="EMBL" id="BAABJP010000015">
    <property type="protein sequence ID" value="GAA5156610.1"/>
    <property type="molecule type" value="Genomic_DNA"/>
</dbReference>
<comment type="subcellular location">
    <subcellularLocation>
        <location evidence="1">Secreted</location>
    </subcellularLocation>
</comment>
<protein>
    <recommendedName>
        <fullName evidence="4">Mce/MlaD domain-containing protein</fullName>
    </recommendedName>
</protein>
<dbReference type="PANTHER" id="PTHR33371">
    <property type="entry name" value="INTERMEMBRANE PHOSPHOLIPID TRANSPORT SYSTEM BINDING PROTEIN MLAD-RELATED"/>
    <property type="match status" value="1"/>
</dbReference>
<dbReference type="InterPro" id="IPR002047">
    <property type="entry name" value="Adipokinetic_hormone_CS"/>
</dbReference>
<evidence type="ECO:0000313" key="6">
    <source>
        <dbReference type="Proteomes" id="UP001428817"/>
    </source>
</evidence>
<keyword evidence="3" id="KW-1133">Transmembrane helix</keyword>
<dbReference type="InterPro" id="IPR003399">
    <property type="entry name" value="Mce/MlaD"/>
</dbReference>
<feature type="transmembrane region" description="Helical" evidence="3">
    <location>
        <begin position="23"/>
        <end position="45"/>
    </location>
</feature>
<evidence type="ECO:0000256" key="1">
    <source>
        <dbReference type="ARBA" id="ARBA00004613"/>
    </source>
</evidence>
<sequence>MSTPRTHKTLAERWRRLRTVPGLGRDVLALVVMVALGLGSAGFLLSQVNFTLPWVERYQVRAELADAIAISPGNAQEVRIAGVKIGLITKVEPTDRNTSIITMELEPGHTVYDNARAVLRPVNPLNQMYLTLNPGGPPGKPLNSGDLIPLSQTSRPIQADEVLDKLDDKARAALTSLLAESDNALANAPETLPVGLRAADQSLNTLKPVVDRLAKRHDNIEKLVSGLSQLTTGLGRNDARLTSLVDSTQYTLGTLAERNDEFGRTLAELPGTTDALKRALHNTSELSQQLNPTLDHVKDASDELPKALSELRDALDPLDDTVDSARPVVDKAKPFVKDLKASIGDLKEAFDDLRPVTACLDEYTQKIAPWMYDFGAFTYNTNSSFGTRDINGAFPRGFLTFDPTSPLGGMHKAGAGEALTNRYQDAPSVTTGLPYPPKGSGECR</sequence>
<name>A0ABP9QAX7_9PSEU</name>
<keyword evidence="3" id="KW-0472">Membrane</keyword>
<reference evidence="6" key="1">
    <citation type="journal article" date="2019" name="Int. J. Syst. Evol. Microbiol.">
        <title>The Global Catalogue of Microorganisms (GCM) 10K type strain sequencing project: providing services to taxonomists for standard genome sequencing and annotation.</title>
        <authorList>
            <consortium name="The Broad Institute Genomics Platform"/>
            <consortium name="The Broad Institute Genome Sequencing Center for Infectious Disease"/>
            <person name="Wu L."/>
            <person name="Ma J."/>
        </authorList>
    </citation>
    <scope>NUCLEOTIDE SEQUENCE [LARGE SCALE GENOMIC DNA]</scope>
    <source>
        <strain evidence="6">JCM 18303</strain>
    </source>
</reference>
<keyword evidence="3" id="KW-0812">Transmembrane</keyword>
<dbReference type="PANTHER" id="PTHR33371:SF4">
    <property type="entry name" value="INTERMEMBRANE PHOSPHOLIPID TRANSPORT SYSTEM BINDING PROTEIN MLAD"/>
    <property type="match status" value="1"/>
</dbReference>
<accession>A0ABP9QAX7</accession>
<dbReference type="PROSITE" id="PS00256">
    <property type="entry name" value="AKH"/>
    <property type="match status" value="1"/>
</dbReference>
<feature type="domain" description="Mce/MlaD" evidence="4">
    <location>
        <begin position="58"/>
        <end position="135"/>
    </location>
</feature>
<organism evidence="5 6">
    <name type="scientific">Pseudonocardia eucalypti</name>
    <dbReference type="NCBI Taxonomy" id="648755"/>
    <lineage>
        <taxon>Bacteria</taxon>
        <taxon>Bacillati</taxon>
        <taxon>Actinomycetota</taxon>
        <taxon>Actinomycetes</taxon>
        <taxon>Pseudonocardiales</taxon>
        <taxon>Pseudonocardiaceae</taxon>
        <taxon>Pseudonocardia</taxon>
    </lineage>
</organism>